<accession>A0A0E9SAR3</accession>
<reference evidence="1" key="2">
    <citation type="journal article" date="2015" name="Fish Shellfish Immunol.">
        <title>Early steps in the European eel (Anguilla anguilla)-Vibrio vulnificus interaction in the gills: Role of the RtxA13 toxin.</title>
        <authorList>
            <person name="Callol A."/>
            <person name="Pajuelo D."/>
            <person name="Ebbesson L."/>
            <person name="Teles M."/>
            <person name="MacKenzie S."/>
            <person name="Amaro C."/>
        </authorList>
    </citation>
    <scope>NUCLEOTIDE SEQUENCE</scope>
</reference>
<proteinExistence type="predicted"/>
<dbReference type="EMBL" id="GBXM01070959">
    <property type="protein sequence ID" value="JAH37618.1"/>
    <property type="molecule type" value="Transcribed_RNA"/>
</dbReference>
<evidence type="ECO:0000313" key="1">
    <source>
        <dbReference type="EMBL" id="JAH37618.1"/>
    </source>
</evidence>
<protein>
    <submittedName>
        <fullName evidence="1">Uncharacterized protein</fullName>
    </submittedName>
</protein>
<sequence length="39" mass="4413">MKRVFTCIGSNATYLSLPDDLEKYSVTVPCAKEQRMLTC</sequence>
<reference evidence="1" key="1">
    <citation type="submission" date="2014-11" db="EMBL/GenBank/DDBJ databases">
        <authorList>
            <person name="Amaro Gonzalez C."/>
        </authorList>
    </citation>
    <scope>NUCLEOTIDE SEQUENCE</scope>
</reference>
<organism evidence="1">
    <name type="scientific">Anguilla anguilla</name>
    <name type="common">European freshwater eel</name>
    <name type="synonym">Muraena anguilla</name>
    <dbReference type="NCBI Taxonomy" id="7936"/>
    <lineage>
        <taxon>Eukaryota</taxon>
        <taxon>Metazoa</taxon>
        <taxon>Chordata</taxon>
        <taxon>Craniata</taxon>
        <taxon>Vertebrata</taxon>
        <taxon>Euteleostomi</taxon>
        <taxon>Actinopterygii</taxon>
        <taxon>Neopterygii</taxon>
        <taxon>Teleostei</taxon>
        <taxon>Anguilliformes</taxon>
        <taxon>Anguillidae</taxon>
        <taxon>Anguilla</taxon>
    </lineage>
</organism>
<name>A0A0E9SAR3_ANGAN</name>
<dbReference type="AlphaFoldDB" id="A0A0E9SAR3"/>